<dbReference type="PANTHER" id="PTHR30061:SF50">
    <property type="entry name" value="MALTOSE_MALTODEXTRIN-BINDING PERIPLASMIC PROTEIN"/>
    <property type="match status" value="1"/>
</dbReference>
<dbReference type="EMBL" id="CP000554">
    <property type="protein sequence ID" value="ABM77591.1"/>
    <property type="molecule type" value="Genomic_DNA"/>
</dbReference>
<organism evidence="4 5">
    <name type="scientific">Prochlorococcus marinus (strain MIT 9303)</name>
    <dbReference type="NCBI Taxonomy" id="59922"/>
    <lineage>
        <taxon>Bacteria</taxon>
        <taxon>Bacillati</taxon>
        <taxon>Cyanobacteriota</taxon>
        <taxon>Cyanophyceae</taxon>
        <taxon>Synechococcales</taxon>
        <taxon>Prochlorococcaceae</taxon>
        <taxon>Prochlorococcus</taxon>
    </lineage>
</organism>
<evidence type="ECO:0000256" key="2">
    <source>
        <dbReference type="ARBA" id="ARBA00022448"/>
    </source>
</evidence>
<comment type="similarity">
    <text evidence="1">Belongs to the bacterial solute-binding protein 1 family.</text>
</comment>
<name>A2C7Y1_PROM3</name>
<evidence type="ECO:0000313" key="5">
    <source>
        <dbReference type="Proteomes" id="UP000002274"/>
    </source>
</evidence>
<accession>A2C7Y1</accession>
<protein>
    <submittedName>
        <fullName evidence="4">Uncharacterized protein</fullName>
    </submittedName>
</protein>
<dbReference type="KEGG" id="pmf:P9303_08401"/>
<dbReference type="GO" id="GO:0015768">
    <property type="term" value="P:maltose transport"/>
    <property type="evidence" value="ECO:0007669"/>
    <property type="project" value="TreeGrafter"/>
</dbReference>
<dbReference type="HOGENOM" id="CLU_642294_0_0_3"/>
<reference evidence="4 5" key="1">
    <citation type="journal article" date="2007" name="PLoS Genet.">
        <title>Patterns and implications of gene gain and loss in the evolution of Prochlorococcus.</title>
        <authorList>
            <person name="Kettler G.C."/>
            <person name="Martiny A.C."/>
            <person name="Huang K."/>
            <person name="Zucker J."/>
            <person name="Coleman M.L."/>
            <person name="Rodrigue S."/>
            <person name="Chen F."/>
            <person name="Lapidus A."/>
            <person name="Ferriera S."/>
            <person name="Johnson J."/>
            <person name="Steglich C."/>
            <person name="Church G.M."/>
            <person name="Richardson P."/>
            <person name="Chisholm S.W."/>
        </authorList>
    </citation>
    <scope>NUCLEOTIDE SEQUENCE [LARGE SCALE GENOMIC DNA]</scope>
    <source>
        <strain evidence="4 5">MIT 9303</strain>
    </source>
</reference>
<dbReference type="GO" id="GO:1901982">
    <property type="term" value="F:maltose binding"/>
    <property type="evidence" value="ECO:0007669"/>
    <property type="project" value="TreeGrafter"/>
</dbReference>
<evidence type="ECO:0000313" key="4">
    <source>
        <dbReference type="EMBL" id="ABM77591.1"/>
    </source>
</evidence>
<dbReference type="AlphaFoldDB" id="A2C7Y1"/>
<keyword evidence="2" id="KW-0813">Transport</keyword>
<gene>
    <name evidence="4" type="ordered locus">P9303_08401</name>
</gene>
<keyword evidence="3" id="KW-0732">Signal</keyword>
<dbReference type="Proteomes" id="UP000002274">
    <property type="component" value="Chromosome"/>
</dbReference>
<sequence>MSNALRQKGRSKTIITKSLCLSIFLLGISLVTGCKHRSGALLIYVGIPNYAEKDLNKAGFRKAKEAEEYLMGHANEDLKDQHPTTSITISYYPDRDLPDMVSRRSNYGLGPDLIIASATVTEKLYAKGYIKPFTINNQHEKTSPMNKLQSIYLDSSGNKIGIPISIDSQLSCGNRKLIKQMPSTFNEWLKLKETIQLSPIERDQFWVYGVFGVAEPMMRAVAAHPHAFSNEDVHALDKYLNTIRDEFPKLQLVQDNDHEKNMTALEQGHLAWTSCRTSDISRLKKLLAEDLLISPLPKGQQGTPISMPIIRVATIGTHSTDRQKLLAKAWLQYWLQPITQRVMREDFLRPLNNQARQRVKEADRQAINAIVNAFQASPLPRAVVPAILGPRTKGNGLLQETFMPYWNEAIGVQELVDNVIDAFAVRR</sequence>
<evidence type="ECO:0000256" key="3">
    <source>
        <dbReference type="ARBA" id="ARBA00022729"/>
    </source>
</evidence>
<dbReference type="GO" id="GO:0042956">
    <property type="term" value="P:maltodextrin transmembrane transport"/>
    <property type="evidence" value="ECO:0007669"/>
    <property type="project" value="TreeGrafter"/>
</dbReference>
<dbReference type="Gene3D" id="3.40.190.10">
    <property type="entry name" value="Periplasmic binding protein-like II"/>
    <property type="match status" value="2"/>
</dbReference>
<dbReference type="GO" id="GO:0055052">
    <property type="term" value="C:ATP-binding cassette (ABC) transporter complex, substrate-binding subunit-containing"/>
    <property type="evidence" value="ECO:0007669"/>
    <property type="project" value="TreeGrafter"/>
</dbReference>
<dbReference type="SUPFAM" id="SSF53850">
    <property type="entry name" value="Periplasmic binding protein-like II"/>
    <property type="match status" value="1"/>
</dbReference>
<evidence type="ECO:0000256" key="1">
    <source>
        <dbReference type="ARBA" id="ARBA00008520"/>
    </source>
</evidence>
<dbReference type="PANTHER" id="PTHR30061">
    <property type="entry name" value="MALTOSE-BINDING PERIPLASMIC PROTEIN"/>
    <property type="match status" value="1"/>
</dbReference>
<dbReference type="STRING" id="59922.P9303_08401"/>
<dbReference type="PROSITE" id="PS51257">
    <property type="entry name" value="PROKAR_LIPOPROTEIN"/>
    <property type="match status" value="1"/>
</dbReference>
<proteinExistence type="inferred from homology"/>
<dbReference type="RefSeq" id="WP_011825502.1">
    <property type="nucleotide sequence ID" value="NC_008820.1"/>
</dbReference>